<dbReference type="InterPro" id="IPR032274">
    <property type="entry name" value="DUF4835"/>
</dbReference>
<dbReference type="EMBL" id="FYEW01000001">
    <property type="protein sequence ID" value="SNC67525.1"/>
    <property type="molecule type" value="Genomic_DNA"/>
</dbReference>
<sequence length="322" mass="36752">MWPATLFRQFLPASLTMRKLSLLLLLLPLLLAYPVRAQELLAEVRVTTENVTISDRQLVQQMQNDMQTFLNTRSFTRQTYRPQEKIRCRFFVGIRQIPQNGTYVATVRVLSTRPVYGTGYETNLLSFADPSWRFNYTPQNPIDYSENTFVGNLSSLLTFYAYIIIGMDQDSFASLGGSPYYDRARIVLSNAASQNSTNEQDDGWKDLGPDNRYWLLNNLQDPQLEAFRTGIYAYYRRGMDIFITKPEEARASIATALQGVQQAVQRRPGTLLARSFFTTKSDEIANVFRSSPDQQQKVAVATLLSEVDPTNSAKYQSIVRQP</sequence>
<name>A0A212TNF0_9BACT</name>
<dbReference type="AlphaFoldDB" id="A0A212TNF0"/>
<gene>
    <name evidence="1" type="ORF">SAMN06265337_1982</name>
</gene>
<keyword evidence="2" id="KW-1185">Reference proteome</keyword>
<organism evidence="1 2">
    <name type="scientific">Hymenobacter gelipurpurascens</name>
    <dbReference type="NCBI Taxonomy" id="89968"/>
    <lineage>
        <taxon>Bacteria</taxon>
        <taxon>Pseudomonadati</taxon>
        <taxon>Bacteroidota</taxon>
        <taxon>Cytophagia</taxon>
        <taxon>Cytophagales</taxon>
        <taxon>Hymenobacteraceae</taxon>
        <taxon>Hymenobacter</taxon>
    </lineage>
</organism>
<evidence type="ECO:0000313" key="1">
    <source>
        <dbReference type="EMBL" id="SNC67525.1"/>
    </source>
</evidence>
<dbReference type="Proteomes" id="UP000198131">
    <property type="component" value="Unassembled WGS sequence"/>
</dbReference>
<evidence type="ECO:0008006" key="3">
    <source>
        <dbReference type="Google" id="ProtNLM"/>
    </source>
</evidence>
<reference evidence="2" key="1">
    <citation type="submission" date="2017-06" db="EMBL/GenBank/DDBJ databases">
        <authorList>
            <person name="Varghese N."/>
            <person name="Submissions S."/>
        </authorList>
    </citation>
    <scope>NUCLEOTIDE SEQUENCE [LARGE SCALE GENOMIC DNA]</scope>
    <source>
        <strain evidence="2">DSM 11116</strain>
    </source>
</reference>
<dbReference type="OrthoDB" id="9773381at2"/>
<dbReference type="Pfam" id="PF16119">
    <property type="entry name" value="DUF4835"/>
    <property type="match status" value="1"/>
</dbReference>
<accession>A0A212TNF0</accession>
<evidence type="ECO:0000313" key="2">
    <source>
        <dbReference type="Proteomes" id="UP000198131"/>
    </source>
</evidence>
<protein>
    <recommendedName>
        <fullName evidence="3">DUF4835 domain-containing protein</fullName>
    </recommendedName>
</protein>
<proteinExistence type="predicted"/>